<dbReference type="SUPFAM" id="SSF55816">
    <property type="entry name" value="5'-nucleotidase (syn. UDP-sugar hydrolase), C-terminal domain"/>
    <property type="match status" value="1"/>
</dbReference>
<keyword evidence="7" id="KW-1185">Reference proteome</keyword>
<feature type="transmembrane region" description="Helical" evidence="3">
    <location>
        <begin position="31"/>
        <end position="48"/>
    </location>
</feature>
<keyword evidence="3" id="KW-1133">Transmembrane helix</keyword>
<proteinExistence type="inferred from homology"/>
<dbReference type="InterPro" id="IPR004843">
    <property type="entry name" value="Calcineurin-like_PHP"/>
</dbReference>
<dbReference type="GO" id="GO:0009166">
    <property type="term" value="P:nucleotide catabolic process"/>
    <property type="evidence" value="ECO:0007669"/>
    <property type="project" value="InterPro"/>
</dbReference>
<dbReference type="Proteomes" id="UP000322981">
    <property type="component" value="Unassembled WGS sequence"/>
</dbReference>
<comment type="caution">
    <text evidence="6">The sequence shown here is derived from an EMBL/GenBank/DDBJ whole genome shotgun (WGS) entry which is preliminary data.</text>
</comment>
<dbReference type="EMBL" id="VWXX01000001">
    <property type="protein sequence ID" value="KAA6187704.1"/>
    <property type="molecule type" value="Genomic_DNA"/>
</dbReference>
<dbReference type="InterPro" id="IPR006179">
    <property type="entry name" value="5_nucleotidase/apyrase"/>
</dbReference>
<evidence type="ECO:0000256" key="1">
    <source>
        <dbReference type="ARBA" id="ARBA00022729"/>
    </source>
</evidence>
<dbReference type="Gene3D" id="3.90.780.10">
    <property type="entry name" value="5'-Nucleotidase, C-terminal domain"/>
    <property type="match status" value="1"/>
</dbReference>
<organism evidence="6 7">
    <name type="scientific">Thiohalocapsa marina</name>
    <dbReference type="NCBI Taxonomy" id="424902"/>
    <lineage>
        <taxon>Bacteria</taxon>
        <taxon>Pseudomonadati</taxon>
        <taxon>Pseudomonadota</taxon>
        <taxon>Gammaproteobacteria</taxon>
        <taxon>Chromatiales</taxon>
        <taxon>Chromatiaceae</taxon>
        <taxon>Thiohalocapsa</taxon>
    </lineage>
</organism>
<accession>A0A5M8FV57</accession>
<feature type="domain" description="5'-Nucleotidase C-terminal" evidence="5">
    <location>
        <begin position="339"/>
        <end position="488"/>
    </location>
</feature>
<dbReference type="PRINTS" id="PR01607">
    <property type="entry name" value="APYRASEFAMLY"/>
</dbReference>
<dbReference type="SUPFAM" id="SSF56300">
    <property type="entry name" value="Metallo-dependent phosphatases"/>
    <property type="match status" value="1"/>
</dbReference>
<keyword evidence="3" id="KW-0472">Membrane</keyword>
<dbReference type="Gene3D" id="3.60.21.10">
    <property type="match status" value="1"/>
</dbReference>
<dbReference type="InterPro" id="IPR036907">
    <property type="entry name" value="5'-Nucleotdase_C_sf"/>
</dbReference>
<dbReference type="CDD" id="cd00845">
    <property type="entry name" value="MPP_UshA_N_like"/>
    <property type="match status" value="1"/>
</dbReference>
<dbReference type="AlphaFoldDB" id="A0A5M8FV57"/>
<keyword evidence="1" id="KW-0732">Signal</keyword>
<dbReference type="PANTHER" id="PTHR11575:SF24">
    <property type="entry name" value="5'-NUCLEOTIDASE"/>
    <property type="match status" value="1"/>
</dbReference>
<comment type="similarity">
    <text evidence="2">Belongs to the 5'-nucleotidase family.</text>
</comment>
<dbReference type="GO" id="GO:0016787">
    <property type="term" value="F:hydrolase activity"/>
    <property type="evidence" value="ECO:0007669"/>
    <property type="project" value="UniProtKB-KW"/>
</dbReference>
<dbReference type="Pfam" id="PF02872">
    <property type="entry name" value="5_nucleotid_C"/>
    <property type="match status" value="1"/>
</dbReference>
<keyword evidence="2" id="KW-0378">Hydrolase</keyword>
<dbReference type="OrthoDB" id="9803927at2"/>
<dbReference type="Pfam" id="PF00149">
    <property type="entry name" value="Metallophos"/>
    <property type="match status" value="1"/>
</dbReference>
<evidence type="ECO:0000259" key="5">
    <source>
        <dbReference type="Pfam" id="PF02872"/>
    </source>
</evidence>
<keyword evidence="2" id="KW-0547">Nucleotide-binding</keyword>
<evidence type="ECO:0000259" key="4">
    <source>
        <dbReference type="Pfam" id="PF00149"/>
    </source>
</evidence>
<feature type="domain" description="Calcineurin-like phosphoesterase" evidence="4">
    <location>
        <begin position="57"/>
        <end position="265"/>
    </location>
</feature>
<evidence type="ECO:0000256" key="2">
    <source>
        <dbReference type="RuleBase" id="RU362119"/>
    </source>
</evidence>
<dbReference type="GO" id="GO:0000166">
    <property type="term" value="F:nucleotide binding"/>
    <property type="evidence" value="ECO:0007669"/>
    <property type="project" value="UniProtKB-KW"/>
</dbReference>
<name>A0A5M8FV57_9GAMM</name>
<evidence type="ECO:0000313" key="7">
    <source>
        <dbReference type="Proteomes" id="UP000322981"/>
    </source>
</evidence>
<dbReference type="InterPro" id="IPR008334">
    <property type="entry name" value="5'-Nucleotdase_C"/>
</dbReference>
<dbReference type="InterPro" id="IPR029052">
    <property type="entry name" value="Metallo-depent_PP-like"/>
</dbReference>
<dbReference type="RefSeq" id="WP_150089211.1">
    <property type="nucleotide sequence ID" value="NZ_VWXX01000001.1"/>
</dbReference>
<evidence type="ECO:0000256" key="3">
    <source>
        <dbReference type="SAM" id="Phobius"/>
    </source>
</evidence>
<protein>
    <submittedName>
        <fullName evidence="6">Bifunctional metallophosphatase/5'-nucleotidase</fullName>
    </submittedName>
</protein>
<dbReference type="PANTHER" id="PTHR11575">
    <property type="entry name" value="5'-NUCLEOTIDASE-RELATED"/>
    <property type="match status" value="1"/>
</dbReference>
<keyword evidence="3" id="KW-0812">Transmembrane</keyword>
<gene>
    <name evidence="6" type="ORF">F2Q65_00210</name>
</gene>
<reference evidence="6 7" key="1">
    <citation type="submission" date="2019-09" db="EMBL/GenBank/DDBJ databases">
        <title>Whole-genome sequence of the purple sulfur bacterium Thiohalocapsa marina DSM 19078.</title>
        <authorList>
            <person name="Kyndt J.A."/>
            <person name="Meyer T.E."/>
        </authorList>
    </citation>
    <scope>NUCLEOTIDE SEQUENCE [LARGE SCALE GENOMIC DNA]</scope>
    <source>
        <strain evidence="6 7">DSM 19078</strain>
    </source>
</reference>
<sequence length="526" mass="56367">MTALQRSTSTPAPRVCATGPAGIPSARARRVRLALVWLLLWLLVWLPLQAQGGQRLTILHFNDFHGQLQPMAAAPGLPSRGGIARLASAVQAVRSQEATAPVLLLFAGDLLQGTPTSTAFLGRPDLDLFADIGVDAAVMGNHELDFGQDNFRALLAAARFPLLAANVRASPEPFATQPWVLLQPAPGLRVALLGLVTQELTSTTHPRHTRGIQALDPIHTARHWVSRLRPEADLLVVLSHLGVDGDRALARAVPGIDVIIGGHDHLRLTEPLVEAGVPILQAGARGADLGWLSLALTPHGMEILDYRLMPIDQHLPEQPVVAARVAELQQGLDAELSVVVGRLATDLDARREVIRRHETGFGNLVADLARRLTASDVALFNAGGFRASIPAGPVSLEQIYTALPFGGELVTGTLDGAQLQQALAQSAELPPQNNPGGFLQVSGVRLVIDDGQLSDLRIGDAPVEPGHRYRVVMPDFLAAGGDGYEVLSRLQDPVRTGWLVTDMLIEALRNGEPLRAATDGRIQRRY</sequence>
<evidence type="ECO:0000313" key="6">
    <source>
        <dbReference type="EMBL" id="KAA6187704.1"/>
    </source>
</evidence>